<proteinExistence type="inferred from homology"/>
<dbReference type="PANTHER" id="PTHR34979">
    <property type="entry name" value="INNER MEMBRANE PROTEIN YGAZ"/>
    <property type="match status" value="1"/>
</dbReference>
<keyword evidence="5 8" id="KW-0812">Transmembrane</keyword>
<gene>
    <name evidence="9" type="ORF">FB562_0942</name>
</gene>
<comment type="caution">
    <text evidence="9">The sequence shown here is derived from an EMBL/GenBank/DDBJ whole genome shotgun (WGS) entry which is preliminary data.</text>
</comment>
<keyword evidence="4" id="KW-1003">Cell membrane</keyword>
<dbReference type="RefSeq" id="WP_141880075.1">
    <property type="nucleotide sequence ID" value="NZ_VFOM01000001.1"/>
</dbReference>
<feature type="transmembrane region" description="Helical" evidence="8">
    <location>
        <begin position="12"/>
        <end position="37"/>
    </location>
</feature>
<dbReference type="Pfam" id="PF03591">
    <property type="entry name" value="AzlC"/>
    <property type="match status" value="1"/>
</dbReference>
<dbReference type="EMBL" id="VFOM01000001">
    <property type="protein sequence ID" value="TQL47870.1"/>
    <property type="molecule type" value="Genomic_DNA"/>
</dbReference>
<organism evidence="9 10">
    <name type="scientific">Homoserinimonas aerilata</name>
    <dbReference type="NCBI Taxonomy" id="1162970"/>
    <lineage>
        <taxon>Bacteria</taxon>
        <taxon>Bacillati</taxon>
        <taxon>Actinomycetota</taxon>
        <taxon>Actinomycetes</taxon>
        <taxon>Micrococcales</taxon>
        <taxon>Microbacteriaceae</taxon>
        <taxon>Homoserinimonas</taxon>
    </lineage>
</organism>
<dbReference type="InterPro" id="IPR011606">
    <property type="entry name" value="Brnchd-chn_aa_trnsp_permease"/>
</dbReference>
<evidence type="ECO:0000256" key="6">
    <source>
        <dbReference type="ARBA" id="ARBA00022989"/>
    </source>
</evidence>
<dbReference type="PANTHER" id="PTHR34979:SF1">
    <property type="entry name" value="INNER MEMBRANE PROTEIN YGAZ"/>
    <property type="match status" value="1"/>
</dbReference>
<feature type="transmembrane region" description="Helical" evidence="8">
    <location>
        <begin position="57"/>
        <end position="82"/>
    </location>
</feature>
<dbReference type="GO" id="GO:0005886">
    <property type="term" value="C:plasma membrane"/>
    <property type="evidence" value="ECO:0007669"/>
    <property type="project" value="UniProtKB-SubCell"/>
</dbReference>
<keyword evidence="3" id="KW-0813">Transport</keyword>
<reference evidence="9 10" key="1">
    <citation type="submission" date="2019-06" db="EMBL/GenBank/DDBJ databases">
        <title>Sequencing the genomes of 1000 actinobacteria strains.</title>
        <authorList>
            <person name="Klenk H.-P."/>
        </authorList>
    </citation>
    <scope>NUCLEOTIDE SEQUENCE [LARGE SCALE GENOMIC DNA]</scope>
    <source>
        <strain evidence="9 10">DSM 26477</strain>
    </source>
</reference>
<comment type="similarity">
    <text evidence="2">Belongs to the AzlC family.</text>
</comment>
<feature type="transmembrane region" description="Helical" evidence="8">
    <location>
        <begin position="159"/>
        <end position="178"/>
    </location>
</feature>
<dbReference type="AlphaFoldDB" id="A0A542YIE6"/>
<feature type="transmembrane region" description="Helical" evidence="8">
    <location>
        <begin position="185"/>
        <end position="203"/>
    </location>
</feature>
<keyword evidence="6 8" id="KW-1133">Transmembrane helix</keyword>
<comment type="subcellular location">
    <subcellularLocation>
        <location evidence="1">Cell membrane</location>
        <topology evidence="1">Multi-pass membrane protein</topology>
    </subcellularLocation>
</comment>
<keyword evidence="10" id="KW-1185">Reference proteome</keyword>
<evidence type="ECO:0000256" key="1">
    <source>
        <dbReference type="ARBA" id="ARBA00004651"/>
    </source>
</evidence>
<accession>A0A542YIE6</accession>
<protein>
    <submittedName>
        <fullName evidence="9">Putative branched-subunit amino acid permease</fullName>
    </submittedName>
</protein>
<evidence type="ECO:0000256" key="4">
    <source>
        <dbReference type="ARBA" id="ARBA00022475"/>
    </source>
</evidence>
<feature type="transmembrane region" description="Helical" evidence="8">
    <location>
        <begin position="129"/>
        <end position="153"/>
    </location>
</feature>
<name>A0A542YIE6_9MICO</name>
<keyword evidence="7 8" id="KW-0472">Membrane</keyword>
<evidence type="ECO:0000313" key="10">
    <source>
        <dbReference type="Proteomes" id="UP000317998"/>
    </source>
</evidence>
<feature type="transmembrane region" description="Helical" evidence="8">
    <location>
        <begin position="209"/>
        <end position="226"/>
    </location>
</feature>
<dbReference type="OrthoDB" id="5195391at2"/>
<evidence type="ECO:0000256" key="7">
    <source>
        <dbReference type="ARBA" id="ARBA00023136"/>
    </source>
</evidence>
<dbReference type="Proteomes" id="UP000317998">
    <property type="component" value="Unassembled WGS sequence"/>
</dbReference>
<evidence type="ECO:0000313" key="9">
    <source>
        <dbReference type="EMBL" id="TQL47870.1"/>
    </source>
</evidence>
<evidence type="ECO:0000256" key="3">
    <source>
        <dbReference type="ARBA" id="ARBA00022448"/>
    </source>
</evidence>
<evidence type="ECO:0000256" key="8">
    <source>
        <dbReference type="SAM" id="Phobius"/>
    </source>
</evidence>
<evidence type="ECO:0000256" key="5">
    <source>
        <dbReference type="ARBA" id="ARBA00022692"/>
    </source>
</evidence>
<dbReference type="GO" id="GO:1903785">
    <property type="term" value="P:L-valine transmembrane transport"/>
    <property type="evidence" value="ECO:0007669"/>
    <property type="project" value="TreeGrafter"/>
</dbReference>
<evidence type="ECO:0000256" key="2">
    <source>
        <dbReference type="ARBA" id="ARBA00010735"/>
    </source>
</evidence>
<sequence length="260" mass="26267">MRFRDAETASALRAAASVGVAVSAYGVSFGALAVTAGLDVWQTCVLSLLMFSGGSQFALIGVIASGGLAAGPAAIAGAALLGTRNAVYAMRMGPIVGPGLFRRVAAAHLTIDESTAVSTAQTTLRGQRVGFWATGILIFIGWNLTTLLGAVIGDLLGDVSRWGLDAAAAAAFLGLLWPRLVQLQPVVVAVAAAVVAVVLTPWLPAGVPVLAAAGVAVVVGLGNWFGSREAHTLAEEVATDSVATHDAHLGEHRHDGGEAS</sequence>